<keyword evidence="4" id="KW-0540">Nuclease</keyword>
<dbReference type="VEuPathDB" id="VectorBase:HLOH_059544"/>
<dbReference type="Pfam" id="PF13359">
    <property type="entry name" value="DDE_Tnp_4"/>
    <property type="match status" value="1"/>
</dbReference>
<dbReference type="AlphaFoldDB" id="A0A9J6H4K2"/>
<keyword evidence="7" id="KW-0539">Nucleus</keyword>
<dbReference type="InterPro" id="IPR045249">
    <property type="entry name" value="HARBI1-like"/>
</dbReference>
<comment type="cofactor">
    <cofactor evidence="1">
        <name>a divalent metal cation</name>
        <dbReference type="ChEBI" id="CHEBI:60240"/>
    </cofactor>
</comment>
<evidence type="ECO:0000256" key="6">
    <source>
        <dbReference type="ARBA" id="ARBA00022801"/>
    </source>
</evidence>
<reference evidence="10 11" key="1">
    <citation type="journal article" date="2020" name="Cell">
        <title>Large-Scale Comparative Analyses of Tick Genomes Elucidate Their Genetic Diversity and Vector Capacities.</title>
        <authorList>
            <consortium name="Tick Genome and Microbiome Consortium (TIGMIC)"/>
            <person name="Jia N."/>
            <person name="Wang J."/>
            <person name="Shi W."/>
            <person name="Du L."/>
            <person name="Sun Y."/>
            <person name="Zhan W."/>
            <person name="Jiang J.F."/>
            <person name="Wang Q."/>
            <person name="Zhang B."/>
            <person name="Ji P."/>
            <person name="Bell-Sakyi L."/>
            <person name="Cui X.M."/>
            <person name="Yuan T.T."/>
            <person name="Jiang B.G."/>
            <person name="Yang W.F."/>
            <person name="Lam T.T."/>
            <person name="Chang Q.C."/>
            <person name="Ding S.J."/>
            <person name="Wang X.J."/>
            <person name="Zhu J.G."/>
            <person name="Ruan X.D."/>
            <person name="Zhao L."/>
            <person name="Wei J.T."/>
            <person name="Ye R.Z."/>
            <person name="Que T.C."/>
            <person name="Du C.H."/>
            <person name="Zhou Y.H."/>
            <person name="Cheng J.X."/>
            <person name="Dai P.F."/>
            <person name="Guo W.B."/>
            <person name="Han X.H."/>
            <person name="Huang E.J."/>
            <person name="Li L.F."/>
            <person name="Wei W."/>
            <person name="Gao Y.C."/>
            <person name="Liu J.Z."/>
            <person name="Shao H.Z."/>
            <person name="Wang X."/>
            <person name="Wang C.C."/>
            <person name="Yang T.C."/>
            <person name="Huo Q.B."/>
            <person name="Li W."/>
            <person name="Chen H.Y."/>
            <person name="Chen S.E."/>
            <person name="Zhou L.G."/>
            <person name="Ni X.B."/>
            <person name="Tian J.H."/>
            <person name="Sheng Y."/>
            <person name="Liu T."/>
            <person name="Pan Y.S."/>
            <person name="Xia L.Y."/>
            <person name="Li J."/>
            <person name="Zhao F."/>
            <person name="Cao W.C."/>
        </authorList>
    </citation>
    <scope>NUCLEOTIDE SEQUENCE [LARGE SCALE GENOMIC DNA]</scope>
    <source>
        <strain evidence="10">HaeL-2018</strain>
    </source>
</reference>
<keyword evidence="11" id="KW-1185">Reference proteome</keyword>
<organism evidence="10 11">
    <name type="scientific">Haemaphysalis longicornis</name>
    <name type="common">Bush tick</name>
    <dbReference type="NCBI Taxonomy" id="44386"/>
    <lineage>
        <taxon>Eukaryota</taxon>
        <taxon>Metazoa</taxon>
        <taxon>Ecdysozoa</taxon>
        <taxon>Arthropoda</taxon>
        <taxon>Chelicerata</taxon>
        <taxon>Arachnida</taxon>
        <taxon>Acari</taxon>
        <taxon>Parasitiformes</taxon>
        <taxon>Ixodida</taxon>
        <taxon>Ixodoidea</taxon>
        <taxon>Ixodidae</taxon>
        <taxon>Haemaphysalinae</taxon>
        <taxon>Haemaphysalis</taxon>
    </lineage>
</organism>
<evidence type="ECO:0000256" key="4">
    <source>
        <dbReference type="ARBA" id="ARBA00022722"/>
    </source>
</evidence>
<feature type="coiled-coil region" evidence="8">
    <location>
        <begin position="27"/>
        <end position="54"/>
    </location>
</feature>
<name>A0A9J6H4K2_HAELO</name>
<sequence length="420" mass="47872">MALSRPTRGRSREEEFVLVLTRYQTLLMEKKAQLHALQIRKSSLKKQRLAAERRCRVLAAVAMQLCAPETRVWMLPRPPSWYDTTVPTLSDADFKANFRVTRQTFAYIVSSCSSLVRQDTNMRRCIPLHKRVALSLYRLASSAEERTVAHLFSVSRSSVNNIYREFCDILVDVLEPQIVCVPSLNYVKDHVRQFEASKGFPQGFGALDSCNVKVSPPKDNAPDDYNYKGWYRVILLALVDHNYKFMFINVGSPGRNHDSAVYKSSVLARAVNTQLFSEPAKQIEGEQVGAIILCDQAFPLTSHLMKPYPNRSTSEETVRHFNYTLSKARRVVENAFGRLKARFRVLKSLECEISNANRIIRACCVLHNICEHMRDHCDKHWCDEAAASELPQPARISSETTSSGERVRNALAKHIFASRM</sequence>
<comment type="caution">
    <text evidence="10">The sequence shown here is derived from an EMBL/GenBank/DDBJ whole genome shotgun (WGS) entry which is preliminary data.</text>
</comment>
<gene>
    <name evidence="10" type="ORF">HPB48_000962</name>
</gene>
<evidence type="ECO:0000256" key="3">
    <source>
        <dbReference type="ARBA" id="ARBA00006958"/>
    </source>
</evidence>
<keyword evidence="5" id="KW-0479">Metal-binding</keyword>
<dbReference type="EMBL" id="JABSTR010000011">
    <property type="protein sequence ID" value="KAH9381992.1"/>
    <property type="molecule type" value="Genomic_DNA"/>
</dbReference>
<dbReference type="OMA" id="WLMAPYS"/>
<keyword evidence="8" id="KW-0175">Coiled coil</keyword>
<comment type="similarity">
    <text evidence="3">Belongs to the HARBI1 family.</text>
</comment>
<dbReference type="PANTHER" id="PTHR22930:SF85">
    <property type="entry name" value="GH03217P-RELATED"/>
    <property type="match status" value="1"/>
</dbReference>
<dbReference type="InterPro" id="IPR027806">
    <property type="entry name" value="HARBI1_dom"/>
</dbReference>
<evidence type="ECO:0000256" key="5">
    <source>
        <dbReference type="ARBA" id="ARBA00022723"/>
    </source>
</evidence>
<evidence type="ECO:0000313" key="11">
    <source>
        <dbReference type="Proteomes" id="UP000821853"/>
    </source>
</evidence>
<evidence type="ECO:0000259" key="9">
    <source>
        <dbReference type="Pfam" id="PF13359"/>
    </source>
</evidence>
<dbReference type="GO" id="GO:0016787">
    <property type="term" value="F:hydrolase activity"/>
    <property type="evidence" value="ECO:0007669"/>
    <property type="project" value="UniProtKB-KW"/>
</dbReference>
<accession>A0A9J6H4K2</accession>
<dbReference type="PANTHER" id="PTHR22930">
    <property type="match status" value="1"/>
</dbReference>
<evidence type="ECO:0000256" key="1">
    <source>
        <dbReference type="ARBA" id="ARBA00001968"/>
    </source>
</evidence>
<keyword evidence="6" id="KW-0378">Hydrolase</keyword>
<evidence type="ECO:0000313" key="10">
    <source>
        <dbReference type="EMBL" id="KAH9381992.1"/>
    </source>
</evidence>
<dbReference type="Proteomes" id="UP000821853">
    <property type="component" value="Chromosome 9"/>
</dbReference>
<comment type="subcellular location">
    <subcellularLocation>
        <location evidence="2">Nucleus</location>
    </subcellularLocation>
</comment>
<evidence type="ECO:0000256" key="7">
    <source>
        <dbReference type="ARBA" id="ARBA00023242"/>
    </source>
</evidence>
<feature type="domain" description="DDE Tnp4" evidence="9">
    <location>
        <begin position="207"/>
        <end position="368"/>
    </location>
</feature>
<proteinExistence type="inferred from homology"/>
<dbReference type="GO" id="GO:0004518">
    <property type="term" value="F:nuclease activity"/>
    <property type="evidence" value="ECO:0007669"/>
    <property type="project" value="UniProtKB-KW"/>
</dbReference>
<evidence type="ECO:0000256" key="8">
    <source>
        <dbReference type="SAM" id="Coils"/>
    </source>
</evidence>
<dbReference type="GO" id="GO:0046872">
    <property type="term" value="F:metal ion binding"/>
    <property type="evidence" value="ECO:0007669"/>
    <property type="project" value="UniProtKB-KW"/>
</dbReference>
<dbReference type="GO" id="GO:0005634">
    <property type="term" value="C:nucleus"/>
    <property type="evidence" value="ECO:0007669"/>
    <property type="project" value="UniProtKB-SubCell"/>
</dbReference>
<protein>
    <recommendedName>
        <fullName evidence="9">DDE Tnp4 domain-containing protein</fullName>
    </recommendedName>
</protein>
<dbReference type="OrthoDB" id="6504947at2759"/>
<evidence type="ECO:0000256" key="2">
    <source>
        <dbReference type="ARBA" id="ARBA00004123"/>
    </source>
</evidence>